<sequence length="135" mass="15635">MDNILINKAATIERCLLRIAEEYEGFEEELERDYTKQDSIILNLQRACEACLGIGNRMIRLKKLGIPQSSRSVFELLEKSRIIEPKLSKNLQAMVGFKNIAVHDYQSLNLEILYSILKKRLGDFRDFAQIAIQFL</sequence>
<gene>
    <name evidence="5" type="ORF">COB67_10235</name>
</gene>
<proteinExistence type="inferred from homology"/>
<dbReference type="Proteomes" id="UP000218113">
    <property type="component" value="Unassembled WGS sequence"/>
</dbReference>
<dbReference type="PANTHER" id="PTHR33397:SF3">
    <property type="entry name" value="MRNA NUCLEASE HEPT"/>
    <property type="match status" value="1"/>
</dbReference>
<keyword evidence="2" id="KW-0540">Nuclease</keyword>
<accession>A0A2A4SYX4</accession>
<dbReference type="InterPro" id="IPR052379">
    <property type="entry name" value="Type_VII_TA_RNase"/>
</dbReference>
<evidence type="ECO:0000256" key="4">
    <source>
        <dbReference type="ARBA" id="ARBA00024207"/>
    </source>
</evidence>
<evidence type="ECO:0000256" key="2">
    <source>
        <dbReference type="ARBA" id="ARBA00022722"/>
    </source>
</evidence>
<dbReference type="Pfam" id="PF01934">
    <property type="entry name" value="HepT-like"/>
    <property type="match status" value="1"/>
</dbReference>
<evidence type="ECO:0008006" key="7">
    <source>
        <dbReference type="Google" id="ProtNLM"/>
    </source>
</evidence>
<dbReference type="GO" id="GO:0110001">
    <property type="term" value="C:toxin-antitoxin complex"/>
    <property type="evidence" value="ECO:0007669"/>
    <property type="project" value="InterPro"/>
</dbReference>
<dbReference type="AlphaFoldDB" id="A0A2A4SYX4"/>
<dbReference type="NCBIfam" id="NF047751">
    <property type="entry name" value="HepT_toxin"/>
    <property type="match status" value="1"/>
</dbReference>
<dbReference type="EMBL" id="NVSR01000098">
    <property type="protein sequence ID" value="PCI26229.1"/>
    <property type="molecule type" value="Genomic_DNA"/>
</dbReference>
<organism evidence="5 6">
    <name type="scientific">SAR324 cluster bacterium</name>
    <dbReference type="NCBI Taxonomy" id="2024889"/>
    <lineage>
        <taxon>Bacteria</taxon>
        <taxon>Deltaproteobacteria</taxon>
        <taxon>SAR324 cluster</taxon>
    </lineage>
</organism>
<dbReference type="GO" id="GO:0016787">
    <property type="term" value="F:hydrolase activity"/>
    <property type="evidence" value="ECO:0007669"/>
    <property type="project" value="UniProtKB-KW"/>
</dbReference>
<comment type="caution">
    <text evidence="5">The sequence shown here is derived from an EMBL/GenBank/DDBJ whole genome shotgun (WGS) entry which is preliminary data.</text>
</comment>
<keyword evidence="3" id="KW-0378">Hydrolase</keyword>
<evidence type="ECO:0000313" key="6">
    <source>
        <dbReference type="Proteomes" id="UP000218113"/>
    </source>
</evidence>
<dbReference type="PANTHER" id="PTHR33397">
    <property type="entry name" value="UPF0331 PROTEIN YUTE"/>
    <property type="match status" value="1"/>
</dbReference>
<reference evidence="6" key="1">
    <citation type="submission" date="2017-08" db="EMBL/GenBank/DDBJ databases">
        <title>A dynamic microbial community with high functional redundancy inhabits the cold, oxic subseafloor aquifer.</title>
        <authorList>
            <person name="Tully B.J."/>
            <person name="Wheat C.G."/>
            <person name="Glazer B.T."/>
            <person name="Huber J.A."/>
        </authorList>
    </citation>
    <scope>NUCLEOTIDE SEQUENCE [LARGE SCALE GENOMIC DNA]</scope>
</reference>
<evidence type="ECO:0000256" key="3">
    <source>
        <dbReference type="ARBA" id="ARBA00022801"/>
    </source>
</evidence>
<protein>
    <recommendedName>
        <fullName evidence="7">DUF86 domain-containing protein</fullName>
    </recommendedName>
</protein>
<comment type="similarity">
    <text evidence="4">Belongs to the HepT RNase toxin family.</text>
</comment>
<dbReference type="Gene3D" id="1.20.120.580">
    <property type="entry name" value="bsu32300-like"/>
    <property type="match status" value="1"/>
</dbReference>
<dbReference type="InterPro" id="IPR037038">
    <property type="entry name" value="HepT-like_sf"/>
</dbReference>
<dbReference type="InterPro" id="IPR008201">
    <property type="entry name" value="HepT-like"/>
</dbReference>
<evidence type="ECO:0000313" key="5">
    <source>
        <dbReference type="EMBL" id="PCI26229.1"/>
    </source>
</evidence>
<keyword evidence="1" id="KW-1277">Toxin-antitoxin system</keyword>
<dbReference type="GO" id="GO:0004540">
    <property type="term" value="F:RNA nuclease activity"/>
    <property type="evidence" value="ECO:0007669"/>
    <property type="project" value="InterPro"/>
</dbReference>
<evidence type="ECO:0000256" key="1">
    <source>
        <dbReference type="ARBA" id="ARBA00022649"/>
    </source>
</evidence>
<name>A0A2A4SYX4_9DELT</name>